<dbReference type="STRING" id="582680.RS86_03300"/>
<evidence type="ECO:0000313" key="3">
    <source>
        <dbReference type="EMBL" id="KJL31184.1"/>
    </source>
</evidence>
<dbReference type="InterPro" id="IPR022496">
    <property type="entry name" value="T6A_TsaB"/>
</dbReference>
<dbReference type="NCBIfam" id="TIGR03725">
    <property type="entry name" value="T6A_YeaZ"/>
    <property type="match status" value="1"/>
</dbReference>
<comment type="caution">
    <text evidence="3">The sequence shown here is derived from an EMBL/GenBank/DDBJ whole genome shotgun (WGS) entry which is preliminary data.</text>
</comment>
<dbReference type="GO" id="GO:0002949">
    <property type="term" value="P:tRNA threonylcarbamoyladenosine modification"/>
    <property type="evidence" value="ECO:0007669"/>
    <property type="project" value="InterPro"/>
</dbReference>
<keyword evidence="3" id="KW-0808">Transferase</keyword>
<evidence type="ECO:0000313" key="4">
    <source>
        <dbReference type="Proteomes" id="UP000033740"/>
    </source>
</evidence>
<reference evidence="3 4" key="1">
    <citation type="submission" date="2015-02" db="EMBL/GenBank/DDBJ databases">
        <title>Draft genome sequences of ten Microbacterium spp. with emphasis on heavy metal contaminated environments.</title>
        <authorList>
            <person name="Corretto E."/>
        </authorList>
    </citation>
    <scope>NUCLEOTIDE SEQUENCE [LARGE SCALE GENOMIC DNA]</scope>
    <source>
        <strain evidence="3 4">ARN176</strain>
    </source>
</reference>
<feature type="domain" description="Gcp-like" evidence="2">
    <location>
        <begin position="30"/>
        <end position="134"/>
    </location>
</feature>
<dbReference type="Gene3D" id="3.30.420.40">
    <property type="match status" value="2"/>
</dbReference>
<dbReference type="Proteomes" id="UP000033740">
    <property type="component" value="Unassembled WGS sequence"/>
</dbReference>
<sequence>MDTSLGSAVGLIGRDGRTLADVSQTGRLGHAEAIGSLLEQVLAAAPSPESDDEPDPDPLTHVAAGMGPGPFTGLRIGIAAARAFALGRGVPVIAVPSHHAAALEVIETDAPAEPFAILTDARRRETAVTVYEGIDVDGIPHAVVDTVLVPQADVDRKLGALRRIEVTAISGAAVARIARRAVAAGRTLTGSEPLYLRPPDARVPSAPKKVGP</sequence>
<protein>
    <submittedName>
        <fullName evidence="3">tRNA N6-adenosine threonylcarbamoyltransferase, mitochondrial</fullName>
    </submittedName>
</protein>
<dbReference type="Pfam" id="PF00814">
    <property type="entry name" value="TsaD"/>
    <property type="match status" value="1"/>
</dbReference>
<dbReference type="SUPFAM" id="SSF53067">
    <property type="entry name" value="Actin-like ATPase domain"/>
    <property type="match status" value="1"/>
</dbReference>
<accession>A0A0F0LET8</accession>
<dbReference type="GO" id="GO:0016740">
    <property type="term" value="F:transferase activity"/>
    <property type="evidence" value="ECO:0007669"/>
    <property type="project" value="UniProtKB-KW"/>
</dbReference>
<evidence type="ECO:0000256" key="1">
    <source>
        <dbReference type="SAM" id="MobiDB-lite"/>
    </source>
</evidence>
<evidence type="ECO:0000259" key="2">
    <source>
        <dbReference type="Pfam" id="PF00814"/>
    </source>
</evidence>
<feature type="region of interest" description="Disordered" evidence="1">
    <location>
        <begin position="43"/>
        <end position="65"/>
    </location>
</feature>
<organism evidence="3 4">
    <name type="scientific">Microbacterium azadirachtae</name>
    <dbReference type="NCBI Taxonomy" id="582680"/>
    <lineage>
        <taxon>Bacteria</taxon>
        <taxon>Bacillati</taxon>
        <taxon>Actinomycetota</taxon>
        <taxon>Actinomycetes</taxon>
        <taxon>Micrococcales</taxon>
        <taxon>Microbacteriaceae</taxon>
        <taxon>Microbacterium</taxon>
    </lineage>
</organism>
<name>A0A0F0LET8_9MICO</name>
<dbReference type="PATRIC" id="fig|582680.6.peg.3384"/>
<proteinExistence type="predicted"/>
<dbReference type="InterPro" id="IPR000905">
    <property type="entry name" value="Gcp-like_dom"/>
</dbReference>
<gene>
    <name evidence="3" type="primary">osgepl1</name>
    <name evidence="3" type="ORF">RS86_03300</name>
</gene>
<dbReference type="AlphaFoldDB" id="A0A0F0LET8"/>
<keyword evidence="4" id="KW-1185">Reference proteome</keyword>
<dbReference type="EMBL" id="JYIX01000039">
    <property type="protein sequence ID" value="KJL31184.1"/>
    <property type="molecule type" value="Genomic_DNA"/>
</dbReference>
<dbReference type="InterPro" id="IPR043129">
    <property type="entry name" value="ATPase_NBD"/>
</dbReference>